<evidence type="ECO:0000313" key="3">
    <source>
        <dbReference type="EMBL" id="KAK3047409.1"/>
    </source>
</evidence>
<dbReference type="InterPro" id="IPR040025">
    <property type="entry name" value="Znf622/Rei1/Reh1"/>
</dbReference>
<comment type="caution">
    <text evidence="3">The sequence shown here is derived from an EMBL/GenBank/DDBJ whole genome shotgun (WGS) entry which is preliminary data.</text>
</comment>
<dbReference type="InterPro" id="IPR041661">
    <property type="entry name" value="ZN622/Rei1/Reh1_Znf-C2H2"/>
</dbReference>
<feature type="compositionally biased region" description="Basic and acidic residues" evidence="1">
    <location>
        <begin position="345"/>
        <end position="354"/>
    </location>
</feature>
<dbReference type="SMART" id="SM00355">
    <property type="entry name" value="ZnF_C2H2"/>
    <property type="match status" value="3"/>
</dbReference>
<proteinExistence type="predicted"/>
<reference evidence="3" key="1">
    <citation type="submission" date="2023-04" db="EMBL/GenBank/DDBJ databases">
        <title>Black Yeasts Isolated from many extreme environments.</title>
        <authorList>
            <person name="Coleine C."/>
            <person name="Stajich J.E."/>
            <person name="Selbmann L."/>
        </authorList>
    </citation>
    <scope>NUCLEOTIDE SEQUENCE</scope>
    <source>
        <strain evidence="3">CCFEE 5312</strain>
    </source>
</reference>
<dbReference type="AlphaFoldDB" id="A0AAJ0G550"/>
<name>A0AAJ0G550_9PEZI</name>
<dbReference type="Pfam" id="PF12756">
    <property type="entry name" value="zf-C2H2_2"/>
    <property type="match status" value="1"/>
</dbReference>
<dbReference type="EMBL" id="JAWDJX010000062">
    <property type="protein sequence ID" value="KAK3047409.1"/>
    <property type="molecule type" value="Genomic_DNA"/>
</dbReference>
<sequence>MLSATSSALNTNTAMQSPPMLTTTTYTCNSCETSFPDSQAQRDHMKQPWHVYNLKRRVAMLLPISLEVFHTQVEKAVEVSSAPSSPNNNSSSDSDDMNIENESEQPASPFDCLFCPQHFQPSSSGLASNLSHMRQTHGLTIPNPELVTDMESFLGYLATQIHTWHECLHCGATRSSTRSIQNHMRDSGHCRLNFDKEPELIDFWEYSPPSPPPQPTPTSSATGMRALDGRVTESIQRTSPTPSRGPSRGPPRGQELTLTTPRPNPEDVALPAPLPPRTSTRQLGRRDEMALLGISPQQRSALMCAEKKAQRGEAAARKAREWVYAKGGNMQKHDQMDCSRAGKWGKQDHRLMPR</sequence>
<dbReference type="Proteomes" id="UP001271007">
    <property type="component" value="Unassembled WGS sequence"/>
</dbReference>
<dbReference type="GO" id="GO:0030687">
    <property type="term" value="C:preribosome, large subunit precursor"/>
    <property type="evidence" value="ECO:0007669"/>
    <property type="project" value="TreeGrafter"/>
</dbReference>
<accession>A0AAJ0G550</accession>
<dbReference type="PANTHER" id="PTHR13182">
    <property type="entry name" value="ZINC FINGER PROTEIN 622"/>
    <property type="match status" value="1"/>
</dbReference>
<evidence type="ECO:0000256" key="1">
    <source>
        <dbReference type="SAM" id="MobiDB-lite"/>
    </source>
</evidence>
<feature type="region of interest" description="Disordered" evidence="1">
    <location>
        <begin position="1"/>
        <end position="20"/>
    </location>
</feature>
<evidence type="ECO:0000313" key="4">
    <source>
        <dbReference type="Proteomes" id="UP001271007"/>
    </source>
</evidence>
<dbReference type="InterPro" id="IPR013087">
    <property type="entry name" value="Znf_C2H2_type"/>
</dbReference>
<protein>
    <recommendedName>
        <fullName evidence="2">C2H2-type domain-containing protein</fullName>
    </recommendedName>
</protein>
<feature type="compositionally biased region" description="Low complexity" evidence="1">
    <location>
        <begin position="80"/>
        <end position="92"/>
    </location>
</feature>
<keyword evidence="4" id="KW-1185">Reference proteome</keyword>
<feature type="region of interest" description="Disordered" evidence="1">
    <location>
        <begin position="78"/>
        <end position="105"/>
    </location>
</feature>
<dbReference type="PANTHER" id="PTHR13182:SF8">
    <property type="entry name" value="CYTOPLASMIC 60S SUBUNIT BIOGENESIS FACTOR ZNF622"/>
    <property type="match status" value="1"/>
</dbReference>
<feature type="domain" description="C2H2-type" evidence="2">
    <location>
        <begin position="28"/>
        <end position="50"/>
    </location>
</feature>
<organism evidence="3 4">
    <name type="scientific">Extremus antarcticus</name>
    <dbReference type="NCBI Taxonomy" id="702011"/>
    <lineage>
        <taxon>Eukaryota</taxon>
        <taxon>Fungi</taxon>
        <taxon>Dikarya</taxon>
        <taxon>Ascomycota</taxon>
        <taxon>Pezizomycotina</taxon>
        <taxon>Dothideomycetes</taxon>
        <taxon>Dothideomycetidae</taxon>
        <taxon>Mycosphaerellales</taxon>
        <taxon>Extremaceae</taxon>
        <taxon>Extremus</taxon>
    </lineage>
</organism>
<gene>
    <name evidence="3" type="ORF">LTR09_011155</name>
</gene>
<feature type="region of interest" description="Disordered" evidence="1">
    <location>
        <begin position="328"/>
        <end position="354"/>
    </location>
</feature>
<dbReference type="GO" id="GO:0042273">
    <property type="term" value="P:ribosomal large subunit biogenesis"/>
    <property type="evidence" value="ECO:0007669"/>
    <property type="project" value="TreeGrafter"/>
</dbReference>
<dbReference type="Gene3D" id="3.30.160.60">
    <property type="entry name" value="Classic Zinc Finger"/>
    <property type="match status" value="1"/>
</dbReference>
<dbReference type="PROSITE" id="PS00028">
    <property type="entry name" value="ZINC_FINGER_C2H2_1"/>
    <property type="match status" value="1"/>
</dbReference>
<feature type="region of interest" description="Disordered" evidence="1">
    <location>
        <begin position="202"/>
        <end position="280"/>
    </location>
</feature>
<feature type="compositionally biased region" description="Low complexity" evidence="1">
    <location>
        <begin position="237"/>
        <end position="253"/>
    </location>
</feature>
<dbReference type="InterPro" id="IPR036236">
    <property type="entry name" value="Znf_C2H2_sf"/>
</dbReference>
<dbReference type="SUPFAM" id="SSF57667">
    <property type="entry name" value="beta-beta-alpha zinc fingers"/>
    <property type="match status" value="1"/>
</dbReference>
<feature type="compositionally biased region" description="Acidic residues" evidence="1">
    <location>
        <begin position="93"/>
        <end position="103"/>
    </location>
</feature>
<evidence type="ECO:0000259" key="2">
    <source>
        <dbReference type="PROSITE" id="PS00028"/>
    </source>
</evidence>